<feature type="compositionally biased region" description="Basic and acidic residues" evidence="1">
    <location>
        <begin position="50"/>
        <end position="59"/>
    </location>
</feature>
<proteinExistence type="predicted"/>
<feature type="compositionally biased region" description="Acidic residues" evidence="1">
    <location>
        <begin position="126"/>
        <end position="141"/>
    </location>
</feature>
<organism evidence="3 4">
    <name type="scientific">Seminavis robusta</name>
    <dbReference type="NCBI Taxonomy" id="568900"/>
    <lineage>
        <taxon>Eukaryota</taxon>
        <taxon>Sar</taxon>
        <taxon>Stramenopiles</taxon>
        <taxon>Ochrophyta</taxon>
        <taxon>Bacillariophyta</taxon>
        <taxon>Bacillariophyceae</taxon>
        <taxon>Bacillariophycidae</taxon>
        <taxon>Naviculales</taxon>
        <taxon>Naviculaceae</taxon>
        <taxon>Seminavis</taxon>
    </lineage>
</organism>
<keyword evidence="2" id="KW-0732">Signal</keyword>
<dbReference type="EMBL" id="CAICTM010001102">
    <property type="protein sequence ID" value="CAB9520467.1"/>
    <property type="molecule type" value="Genomic_DNA"/>
</dbReference>
<evidence type="ECO:0000313" key="4">
    <source>
        <dbReference type="Proteomes" id="UP001153069"/>
    </source>
</evidence>
<gene>
    <name evidence="3" type="ORF">SEMRO_1104_G241820.1</name>
</gene>
<evidence type="ECO:0000256" key="2">
    <source>
        <dbReference type="SAM" id="SignalP"/>
    </source>
</evidence>
<feature type="chain" id="PRO_5040295686" evidence="2">
    <location>
        <begin position="22"/>
        <end position="295"/>
    </location>
</feature>
<feature type="region of interest" description="Disordered" evidence="1">
    <location>
        <begin position="126"/>
        <end position="186"/>
    </location>
</feature>
<keyword evidence="4" id="KW-1185">Reference proteome</keyword>
<feature type="signal peptide" evidence="2">
    <location>
        <begin position="1"/>
        <end position="21"/>
    </location>
</feature>
<sequence length="295" mass="32834">MMKAWKLSLALVVLLAASATARLGGHAKSFLIEDEGLDATVVENGDLERELEEQQQRMLEHHRHRHRHRHKNDEGEDEDEAERRGHLGKFPKHRFKAKAPPIVKAAKKGPGAVMEAIEEEMEIAEAVEEEEIEEEEEEESSGGEGSGRGKGHKHGHDKEHKLDGNSTDTSSNTTSTEEVPTEEARNNDGLVAHGFESYAHHAVGHGVGKKAEEIEMQVVTFLEGKEPELLEELRVREKAYKEAKRSLKHIVAEIVALVGTDGTKLVEQEVIHDIMVEADIMAHAEIDGNFNETRA</sequence>
<reference evidence="3" key="1">
    <citation type="submission" date="2020-06" db="EMBL/GenBank/DDBJ databases">
        <authorList>
            <consortium name="Plant Systems Biology data submission"/>
        </authorList>
    </citation>
    <scope>NUCLEOTIDE SEQUENCE</scope>
    <source>
        <strain evidence="3">D6</strain>
    </source>
</reference>
<comment type="caution">
    <text evidence="3">The sequence shown here is derived from an EMBL/GenBank/DDBJ whole genome shotgun (WGS) entry which is preliminary data.</text>
</comment>
<accession>A0A9N8HPM2</accession>
<protein>
    <submittedName>
        <fullName evidence="3">Uncharacterized protein</fullName>
    </submittedName>
</protein>
<evidence type="ECO:0000256" key="1">
    <source>
        <dbReference type="SAM" id="MobiDB-lite"/>
    </source>
</evidence>
<dbReference type="Proteomes" id="UP001153069">
    <property type="component" value="Unassembled WGS sequence"/>
</dbReference>
<feature type="compositionally biased region" description="Basic residues" evidence="1">
    <location>
        <begin position="86"/>
        <end position="97"/>
    </location>
</feature>
<feature type="compositionally biased region" description="Low complexity" evidence="1">
    <location>
        <begin position="164"/>
        <end position="178"/>
    </location>
</feature>
<feature type="region of interest" description="Disordered" evidence="1">
    <location>
        <begin position="50"/>
        <end position="99"/>
    </location>
</feature>
<evidence type="ECO:0000313" key="3">
    <source>
        <dbReference type="EMBL" id="CAB9520467.1"/>
    </source>
</evidence>
<feature type="compositionally biased region" description="Basic residues" evidence="1">
    <location>
        <begin position="60"/>
        <end position="70"/>
    </location>
</feature>
<dbReference type="AlphaFoldDB" id="A0A9N8HPM2"/>
<name>A0A9N8HPM2_9STRA</name>